<dbReference type="PRINTS" id="PR00081">
    <property type="entry name" value="GDHRDH"/>
</dbReference>
<dbReference type="EC" id="1.1.1.304" evidence="2"/>
<dbReference type="OrthoDB" id="286404at2"/>
<gene>
    <name evidence="2" type="primary">budC_2</name>
    <name evidence="2" type="ORF">Pla8534_71360</name>
</gene>
<dbReference type="GO" id="GO:0052588">
    <property type="term" value="F:diacetyl reductase ((S)-acetoin forming) (NAD+) activity"/>
    <property type="evidence" value="ECO:0007669"/>
    <property type="project" value="UniProtKB-EC"/>
</dbReference>
<evidence type="ECO:0000256" key="1">
    <source>
        <dbReference type="ARBA" id="ARBA00006484"/>
    </source>
</evidence>
<dbReference type="Gene3D" id="3.40.50.720">
    <property type="entry name" value="NAD(P)-binding Rossmann-like Domain"/>
    <property type="match status" value="1"/>
</dbReference>
<reference evidence="2 3" key="1">
    <citation type="submission" date="2019-02" db="EMBL/GenBank/DDBJ databases">
        <title>Deep-cultivation of Planctomycetes and their phenomic and genomic characterization uncovers novel biology.</title>
        <authorList>
            <person name="Wiegand S."/>
            <person name="Jogler M."/>
            <person name="Boedeker C."/>
            <person name="Pinto D."/>
            <person name="Vollmers J."/>
            <person name="Rivas-Marin E."/>
            <person name="Kohn T."/>
            <person name="Peeters S.H."/>
            <person name="Heuer A."/>
            <person name="Rast P."/>
            <person name="Oberbeckmann S."/>
            <person name="Bunk B."/>
            <person name="Jeske O."/>
            <person name="Meyerdierks A."/>
            <person name="Storesund J.E."/>
            <person name="Kallscheuer N."/>
            <person name="Luecker S."/>
            <person name="Lage O.M."/>
            <person name="Pohl T."/>
            <person name="Merkel B.J."/>
            <person name="Hornburger P."/>
            <person name="Mueller R.-W."/>
            <person name="Bruemmer F."/>
            <person name="Labrenz M."/>
            <person name="Spormann A.M."/>
            <person name="Op den Camp H."/>
            <person name="Overmann J."/>
            <person name="Amann R."/>
            <person name="Jetten M.S.M."/>
            <person name="Mascher T."/>
            <person name="Medema M.H."/>
            <person name="Devos D.P."/>
            <person name="Kaster A.-K."/>
            <person name="Ovreas L."/>
            <person name="Rohde M."/>
            <person name="Galperin M.Y."/>
            <person name="Jogler C."/>
        </authorList>
    </citation>
    <scope>NUCLEOTIDE SEQUENCE [LARGE SCALE GENOMIC DNA]</scope>
    <source>
        <strain evidence="2 3">Pla85_3_4</strain>
    </source>
</reference>
<dbReference type="InterPro" id="IPR036291">
    <property type="entry name" value="NAD(P)-bd_dom_sf"/>
</dbReference>
<evidence type="ECO:0000313" key="3">
    <source>
        <dbReference type="Proteomes" id="UP000317648"/>
    </source>
</evidence>
<dbReference type="PANTHER" id="PTHR42760">
    <property type="entry name" value="SHORT-CHAIN DEHYDROGENASES/REDUCTASES FAMILY MEMBER"/>
    <property type="match status" value="1"/>
</dbReference>
<dbReference type="PROSITE" id="PS00061">
    <property type="entry name" value="ADH_SHORT"/>
    <property type="match status" value="1"/>
</dbReference>
<organism evidence="2 3">
    <name type="scientific">Lignipirellula cremea</name>
    <dbReference type="NCBI Taxonomy" id="2528010"/>
    <lineage>
        <taxon>Bacteria</taxon>
        <taxon>Pseudomonadati</taxon>
        <taxon>Planctomycetota</taxon>
        <taxon>Planctomycetia</taxon>
        <taxon>Pirellulales</taxon>
        <taxon>Pirellulaceae</taxon>
        <taxon>Lignipirellula</taxon>
    </lineage>
</organism>
<proteinExistence type="inferred from homology"/>
<dbReference type="KEGG" id="lcre:Pla8534_71360"/>
<dbReference type="CDD" id="cd05233">
    <property type="entry name" value="SDR_c"/>
    <property type="match status" value="1"/>
</dbReference>
<dbReference type="InterPro" id="IPR002347">
    <property type="entry name" value="SDR_fam"/>
</dbReference>
<dbReference type="AlphaFoldDB" id="A0A518E573"/>
<dbReference type="Proteomes" id="UP000317648">
    <property type="component" value="Chromosome"/>
</dbReference>
<dbReference type="InterPro" id="IPR020904">
    <property type="entry name" value="Sc_DH/Rdtase_CS"/>
</dbReference>
<dbReference type="PANTHER" id="PTHR42760:SF105">
    <property type="entry name" value="SORBITOL-6-PHOSPHATE 2-DEHYDROGENASE"/>
    <property type="match status" value="1"/>
</dbReference>
<keyword evidence="2" id="KW-0560">Oxidoreductase</keyword>
<dbReference type="RefSeq" id="WP_145059085.1">
    <property type="nucleotide sequence ID" value="NZ_CP036433.1"/>
</dbReference>
<dbReference type="FunFam" id="3.40.50.720:FF:000084">
    <property type="entry name" value="Short-chain dehydrogenase reductase"/>
    <property type="match status" value="1"/>
</dbReference>
<sequence length="269" mass="28001">MNLELAGSTAVVVGGASGIGLAIAQAFAAEGANTALLDPAPHTAEAAAGIGVKAPQQATGLQVDATDYEAVVAAFGQVHAAWGRIDHVVVAAGAGSGKYGYPFWNLEPGDWRRPLEVNLLGTVHAAHACVPYFTQAKAGTLLFLSSVAAQIGSQTDPPYSAAKAAVINFAQCAAKDFAPLGVRVNTICPGMVKTAVNRSVWQAWANQQPEAERLSYEAWADDKVSRIAPLKRWQEPEDIGAMAVFLASPQAKNITGQTLNVDGGQVMHS</sequence>
<evidence type="ECO:0000313" key="2">
    <source>
        <dbReference type="EMBL" id="QDU99223.1"/>
    </source>
</evidence>
<comment type="similarity">
    <text evidence="1">Belongs to the short-chain dehydrogenases/reductases (SDR) family.</text>
</comment>
<accession>A0A518E573</accession>
<dbReference type="Pfam" id="PF13561">
    <property type="entry name" value="adh_short_C2"/>
    <property type="match status" value="1"/>
</dbReference>
<dbReference type="PRINTS" id="PR00080">
    <property type="entry name" value="SDRFAMILY"/>
</dbReference>
<dbReference type="SUPFAM" id="SSF51735">
    <property type="entry name" value="NAD(P)-binding Rossmann-fold domains"/>
    <property type="match status" value="1"/>
</dbReference>
<keyword evidence="3" id="KW-1185">Reference proteome</keyword>
<protein>
    <submittedName>
        <fullName evidence="2">Diacetyl reductase [(S)-acetoin forming]</fullName>
        <ecNumber evidence="2">1.1.1.304</ecNumber>
    </submittedName>
</protein>
<dbReference type="EMBL" id="CP036433">
    <property type="protein sequence ID" value="QDU99223.1"/>
    <property type="molecule type" value="Genomic_DNA"/>
</dbReference>
<name>A0A518E573_9BACT</name>